<gene>
    <name evidence="2" type="ORF">MBOT_40680</name>
</gene>
<protein>
    <submittedName>
        <fullName evidence="2">Uncharacterized protein</fullName>
    </submittedName>
</protein>
<reference evidence="2 3" key="1">
    <citation type="journal article" date="2019" name="Emerg. Microbes Infect.">
        <title>Comprehensive subspecies identification of 175 nontuberculous mycobacteria species based on 7547 genomic profiles.</title>
        <authorList>
            <person name="Matsumoto Y."/>
            <person name="Kinjo T."/>
            <person name="Motooka D."/>
            <person name="Nabeya D."/>
            <person name="Jung N."/>
            <person name="Uechi K."/>
            <person name="Horii T."/>
            <person name="Iida T."/>
            <person name="Fujita J."/>
            <person name="Nakamura S."/>
        </authorList>
    </citation>
    <scope>NUCLEOTIDE SEQUENCE [LARGE SCALE GENOMIC DNA]</scope>
    <source>
        <strain evidence="2 3">JCM 17322</strain>
    </source>
</reference>
<dbReference type="EMBL" id="BLKW01000004">
    <property type="protein sequence ID" value="GFG76703.1"/>
    <property type="molecule type" value="Genomic_DNA"/>
</dbReference>
<organism evidence="2 3">
    <name type="scientific">Mycobacterium botniense</name>
    <dbReference type="NCBI Taxonomy" id="84962"/>
    <lineage>
        <taxon>Bacteria</taxon>
        <taxon>Bacillati</taxon>
        <taxon>Actinomycetota</taxon>
        <taxon>Actinomycetes</taxon>
        <taxon>Mycobacteriales</taxon>
        <taxon>Mycobacteriaceae</taxon>
        <taxon>Mycobacterium</taxon>
    </lineage>
</organism>
<feature type="region of interest" description="Disordered" evidence="1">
    <location>
        <begin position="1"/>
        <end position="36"/>
    </location>
</feature>
<proteinExistence type="predicted"/>
<dbReference type="Proteomes" id="UP000465361">
    <property type="component" value="Unassembled WGS sequence"/>
</dbReference>
<comment type="caution">
    <text evidence="2">The sequence shown here is derived from an EMBL/GenBank/DDBJ whole genome shotgun (WGS) entry which is preliminary data.</text>
</comment>
<dbReference type="AlphaFoldDB" id="A0A7I9Y495"/>
<feature type="compositionally biased region" description="Basic and acidic residues" evidence="1">
    <location>
        <begin position="17"/>
        <end position="36"/>
    </location>
</feature>
<name>A0A7I9Y495_9MYCO</name>
<sequence>MELTGLEPDGNSPETGSELRKHNDVRSVDGMRRPAETLEDVDRVHIDLRRPRDALDSLAEFDYDGYGEALRALHDAAYEYATWALWDRLPAGAQGDMSQKARQARRDMAQAAAARWVELYLRVQSMNAQYEAGAK</sequence>
<accession>A0A7I9Y495</accession>
<keyword evidence="3" id="KW-1185">Reference proteome</keyword>
<evidence type="ECO:0000313" key="3">
    <source>
        <dbReference type="Proteomes" id="UP000465361"/>
    </source>
</evidence>
<evidence type="ECO:0000256" key="1">
    <source>
        <dbReference type="SAM" id="MobiDB-lite"/>
    </source>
</evidence>
<evidence type="ECO:0000313" key="2">
    <source>
        <dbReference type="EMBL" id="GFG76703.1"/>
    </source>
</evidence>